<gene>
    <name evidence="5" type="ORF">N866_05780</name>
</gene>
<dbReference type="GO" id="GO:0008830">
    <property type="term" value="F:dTDP-4-dehydrorhamnose 3,5-epimerase activity"/>
    <property type="evidence" value="ECO:0007669"/>
    <property type="project" value="UniProtKB-UniRule"/>
</dbReference>
<reference evidence="5 6" key="1">
    <citation type="submission" date="2014-01" db="EMBL/GenBank/DDBJ databases">
        <title>Actinotalea ferrariae CF5-4.</title>
        <authorList>
            <person name="Chen F."/>
            <person name="Li Y."/>
            <person name="Wang G."/>
        </authorList>
    </citation>
    <scope>NUCLEOTIDE SEQUENCE [LARGE SCALE GENOMIC DNA]</scope>
    <source>
        <strain evidence="5 6">CF5-4</strain>
    </source>
</reference>
<organism evidence="5 6">
    <name type="scientific">Actinotalea ferrariae CF5-4</name>
    <dbReference type="NCBI Taxonomy" id="948458"/>
    <lineage>
        <taxon>Bacteria</taxon>
        <taxon>Bacillati</taxon>
        <taxon>Actinomycetota</taxon>
        <taxon>Actinomycetes</taxon>
        <taxon>Micrococcales</taxon>
        <taxon>Cellulomonadaceae</taxon>
        <taxon>Actinotalea</taxon>
    </lineage>
</organism>
<dbReference type="Gene3D" id="2.60.120.10">
    <property type="entry name" value="Jelly Rolls"/>
    <property type="match status" value="1"/>
</dbReference>
<dbReference type="GO" id="GO:0005829">
    <property type="term" value="C:cytosol"/>
    <property type="evidence" value="ECO:0007669"/>
    <property type="project" value="TreeGrafter"/>
</dbReference>
<dbReference type="OrthoDB" id="9800680at2"/>
<dbReference type="PANTHER" id="PTHR21047">
    <property type="entry name" value="DTDP-6-DEOXY-D-GLUCOSE-3,5 EPIMERASE"/>
    <property type="match status" value="1"/>
</dbReference>
<comment type="similarity">
    <text evidence="1 4">Belongs to the dTDP-4-dehydrorhamnose 3,5-epimerase family.</text>
</comment>
<keyword evidence="4" id="KW-0413">Isomerase</keyword>
<comment type="subunit">
    <text evidence="4">Homodimer.</text>
</comment>
<dbReference type="EMBL" id="AXCW01000185">
    <property type="protein sequence ID" value="EYR62704.1"/>
    <property type="molecule type" value="Genomic_DNA"/>
</dbReference>
<feature type="active site" description="Proton acceptor" evidence="2">
    <location>
        <position position="62"/>
    </location>
</feature>
<protein>
    <recommendedName>
        <fullName evidence="4">dTDP-4-dehydrorhamnose 3,5-epimerase</fullName>
        <ecNumber evidence="4">5.1.3.13</ecNumber>
    </recommendedName>
    <alternativeName>
        <fullName evidence="4">Thymidine diphospho-4-keto-rhamnose 3,5-epimerase</fullName>
    </alternativeName>
</protein>
<name>A0A021VND8_9CELL</name>
<dbReference type="SUPFAM" id="SSF51182">
    <property type="entry name" value="RmlC-like cupins"/>
    <property type="match status" value="1"/>
</dbReference>
<dbReference type="PANTHER" id="PTHR21047:SF2">
    <property type="entry name" value="THYMIDINE DIPHOSPHO-4-KETO-RHAMNOSE 3,5-EPIMERASE"/>
    <property type="match status" value="1"/>
</dbReference>
<dbReference type="Proteomes" id="UP000019753">
    <property type="component" value="Unassembled WGS sequence"/>
</dbReference>
<dbReference type="Pfam" id="PF00908">
    <property type="entry name" value="dTDP_sugar_isom"/>
    <property type="match status" value="1"/>
</dbReference>
<comment type="pathway">
    <text evidence="4">Carbohydrate biosynthesis; dTDP-L-rhamnose biosynthesis.</text>
</comment>
<dbReference type="UniPathway" id="UPA00124"/>
<proteinExistence type="inferred from homology"/>
<sequence>MKFTTTAVDGATIVDLEPFTDDRGLFARTFDVDEFAAHGLDVGVAQANVSYNHVAGTLRGLHRQVPPHSEGKLVRCTAGAIVDVAVDVRPDSPTYGRHVMVELTASNRRALFVPPYVAHGYQTLTDGAEVTYQVSGPYVPGGEQGFRHDDPAFAIAWPLAVTVISAKDASWPLLSETGLPPLSLHAGKDT</sequence>
<evidence type="ECO:0000256" key="2">
    <source>
        <dbReference type="PIRSR" id="PIRSR600888-1"/>
    </source>
</evidence>
<accession>A0A021VND8</accession>
<dbReference type="InterPro" id="IPR014710">
    <property type="entry name" value="RmlC-like_jellyroll"/>
</dbReference>
<dbReference type="GO" id="GO:0019305">
    <property type="term" value="P:dTDP-rhamnose biosynthetic process"/>
    <property type="evidence" value="ECO:0007669"/>
    <property type="project" value="UniProtKB-UniRule"/>
</dbReference>
<dbReference type="CDD" id="cd00438">
    <property type="entry name" value="cupin_RmlC"/>
    <property type="match status" value="1"/>
</dbReference>
<evidence type="ECO:0000256" key="4">
    <source>
        <dbReference type="RuleBase" id="RU364069"/>
    </source>
</evidence>
<feature type="site" description="Participates in a stacking interaction with the thymidine ring of dTDP-4-oxo-6-deoxyglucose" evidence="3">
    <location>
        <position position="138"/>
    </location>
</feature>
<dbReference type="AlphaFoldDB" id="A0A021VND8"/>
<comment type="caution">
    <text evidence="5">The sequence shown here is derived from an EMBL/GenBank/DDBJ whole genome shotgun (WGS) entry which is preliminary data.</text>
</comment>
<dbReference type="InterPro" id="IPR000888">
    <property type="entry name" value="RmlC-like"/>
</dbReference>
<evidence type="ECO:0000256" key="3">
    <source>
        <dbReference type="PIRSR" id="PIRSR600888-3"/>
    </source>
</evidence>
<dbReference type="GO" id="GO:0000271">
    <property type="term" value="P:polysaccharide biosynthetic process"/>
    <property type="evidence" value="ECO:0007669"/>
    <property type="project" value="TreeGrafter"/>
</dbReference>
<comment type="catalytic activity">
    <reaction evidence="4">
        <text>dTDP-4-dehydro-6-deoxy-alpha-D-glucose = dTDP-4-dehydro-beta-L-rhamnose</text>
        <dbReference type="Rhea" id="RHEA:16969"/>
        <dbReference type="ChEBI" id="CHEBI:57649"/>
        <dbReference type="ChEBI" id="CHEBI:62830"/>
        <dbReference type="EC" id="5.1.3.13"/>
    </reaction>
</comment>
<dbReference type="InterPro" id="IPR011051">
    <property type="entry name" value="RmlC_Cupin_sf"/>
</dbReference>
<keyword evidence="6" id="KW-1185">Reference proteome</keyword>
<evidence type="ECO:0000313" key="6">
    <source>
        <dbReference type="Proteomes" id="UP000019753"/>
    </source>
</evidence>
<dbReference type="EC" id="5.1.3.13" evidence="4"/>
<dbReference type="NCBIfam" id="TIGR01221">
    <property type="entry name" value="rmlC"/>
    <property type="match status" value="1"/>
</dbReference>
<evidence type="ECO:0000313" key="5">
    <source>
        <dbReference type="EMBL" id="EYR62704.1"/>
    </source>
</evidence>
<evidence type="ECO:0000256" key="1">
    <source>
        <dbReference type="ARBA" id="ARBA00010154"/>
    </source>
</evidence>
<dbReference type="RefSeq" id="WP_034227369.1">
    <property type="nucleotide sequence ID" value="NZ_AXCW01000185.1"/>
</dbReference>
<feature type="active site" description="Proton donor" evidence="2">
    <location>
        <position position="132"/>
    </location>
</feature>
<comment type="function">
    <text evidence="4">Catalyzes the epimerization of the C3' and C5'positions of dTDP-6-deoxy-D-xylo-4-hexulose, forming dTDP-6-deoxy-L-lyxo-4-hexulose.</text>
</comment>